<dbReference type="Proteomes" id="UP000199597">
    <property type="component" value="Chromosome I"/>
</dbReference>
<evidence type="ECO:0000313" key="2">
    <source>
        <dbReference type="EMBL" id="SDS32996.1"/>
    </source>
</evidence>
<keyword evidence="3" id="KW-1185">Reference proteome</keyword>
<accession>A0A1H1RBV9</accession>
<dbReference type="Pfam" id="PF12728">
    <property type="entry name" value="HTH_17"/>
    <property type="match status" value="1"/>
</dbReference>
<dbReference type="OrthoDB" id="4807798at2"/>
<dbReference type="AlphaFoldDB" id="A0A1H1RBV9"/>
<feature type="domain" description="Helix-turn-helix" evidence="1">
    <location>
        <begin position="14"/>
        <end position="58"/>
    </location>
</feature>
<proteinExistence type="predicted"/>
<dbReference type="GO" id="GO:0003677">
    <property type="term" value="F:DNA binding"/>
    <property type="evidence" value="ECO:0007669"/>
    <property type="project" value="InterPro"/>
</dbReference>
<dbReference type="InterPro" id="IPR009061">
    <property type="entry name" value="DNA-bd_dom_put_sf"/>
</dbReference>
<dbReference type="EMBL" id="LT629766">
    <property type="protein sequence ID" value="SDS32996.1"/>
    <property type="molecule type" value="Genomic_DNA"/>
</dbReference>
<gene>
    <name evidence="2" type="ORF">SAMN04489752_1474</name>
</gene>
<name>A0A1H1RBV9_9MICO</name>
<dbReference type="InterPro" id="IPR010093">
    <property type="entry name" value="SinI_DNA-bd"/>
</dbReference>
<evidence type="ECO:0000313" key="3">
    <source>
        <dbReference type="Proteomes" id="UP000199597"/>
    </source>
</evidence>
<sequence length="69" mass="7613">MSTRHNSTTTIPALSISDCAKRGEVHENTVRRWIADGTLPAYKLGRQVRIHEADFAALYTRIPAYGGGL</sequence>
<evidence type="ECO:0000259" key="1">
    <source>
        <dbReference type="Pfam" id="PF12728"/>
    </source>
</evidence>
<protein>
    <submittedName>
        <fullName evidence="2">DNA binding domain-containing protein, excisionase family</fullName>
    </submittedName>
</protein>
<organism evidence="2 3">
    <name type="scientific">Brevibacterium siliguriense</name>
    <dbReference type="NCBI Taxonomy" id="1136497"/>
    <lineage>
        <taxon>Bacteria</taxon>
        <taxon>Bacillati</taxon>
        <taxon>Actinomycetota</taxon>
        <taxon>Actinomycetes</taxon>
        <taxon>Micrococcales</taxon>
        <taxon>Brevibacteriaceae</taxon>
        <taxon>Brevibacterium</taxon>
    </lineage>
</organism>
<reference evidence="3" key="1">
    <citation type="submission" date="2016-10" db="EMBL/GenBank/DDBJ databases">
        <authorList>
            <person name="Varghese N."/>
            <person name="Submissions S."/>
        </authorList>
    </citation>
    <scope>NUCLEOTIDE SEQUENCE [LARGE SCALE GENOMIC DNA]</scope>
    <source>
        <strain evidence="3">DSM 23676</strain>
    </source>
</reference>
<dbReference type="RefSeq" id="WP_092011875.1">
    <property type="nucleotide sequence ID" value="NZ_LT629766.1"/>
</dbReference>
<dbReference type="InterPro" id="IPR041657">
    <property type="entry name" value="HTH_17"/>
</dbReference>
<dbReference type="SUPFAM" id="SSF46955">
    <property type="entry name" value="Putative DNA-binding domain"/>
    <property type="match status" value="1"/>
</dbReference>
<dbReference type="NCBIfam" id="TIGR01764">
    <property type="entry name" value="excise"/>
    <property type="match status" value="1"/>
</dbReference>